<evidence type="ECO:0000256" key="7">
    <source>
        <dbReference type="ARBA" id="ARBA00023136"/>
    </source>
</evidence>
<dbReference type="PIRSF" id="PIRSF005355">
    <property type="entry name" value="UBIAD1"/>
    <property type="match status" value="1"/>
</dbReference>
<sequence length="310" mass="34250">MMADYERLTGKMALQLAAPHTWVASIGPALFAILFCRLEGYFLQIWQEIFLLLSCVFLQSSVNTFNDYIDFIKGTDGIEDCLEESDAVLLHHHLSQRQVISLGICYLFFGVILGVLASLPAGYLPLGIGCIGIFVILCYSGGPFPISYLPIGELVSGFVMGALIPLGIVACSDGKLHLEVILYALPLVIGIAFIMLTNNSCDIEKDKLAKRCTLAVLLGRKRSKKIYQGLLVLWVISIVFLSARSLEFFSCISIFFLVLARHKIGYLWKSSLLAQDRIEQMKNIVLANIIINGGYLLAMASYILVELILA</sequence>
<protein>
    <submittedName>
        <fullName evidence="9">Prenyltransferase, UbiA family</fullName>
    </submittedName>
</protein>
<dbReference type="AlphaFoldDB" id="A0A133NAV9"/>
<evidence type="ECO:0000256" key="3">
    <source>
        <dbReference type="ARBA" id="ARBA00022428"/>
    </source>
</evidence>
<dbReference type="CDD" id="cd13962">
    <property type="entry name" value="PT_UbiA_UBIAD1"/>
    <property type="match status" value="1"/>
</dbReference>
<dbReference type="GO" id="GO:0009234">
    <property type="term" value="P:menaquinone biosynthetic process"/>
    <property type="evidence" value="ECO:0007669"/>
    <property type="project" value="UniProtKB-UniPathway"/>
</dbReference>
<dbReference type="STRING" id="134605.HMPREF3206_01328"/>
<feature type="transmembrane region" description="Helical" evidence="8">
    <location>
        <begin position="99"/>
        <end position="117"/>
    </location>
</feature>
<evidence type="ECO:0000256" key="4">
    <source>
        <dbReference type="ARBA" id="ARBA00022679"/>
    </source>
</evidence>
<keyword evidence="6 8" id="KW-1133">Transmembrane helix</keyword>
<proteinExistence type="predicted"/>
<keyword evidence="4 9" id="KW-0808">Transferase</keyword>
<dbReference type="InterPro" id="IPR000537">
    <property type="entry name" value="UbiA_prenyltransferase"/>
</dbReference>
<evidence type="ECO:0000256" key="2">
    <source>
        <dbReference type="ARBA" id="ARBA00004863"/>
    </source>
</evidence>
<dbReference type="PANTHER" id="PTHR13929:SF0">
    <property type="entry name" value="UBIA PRENYLTRANSFERASE DOMAIN-CONTAINING PROTEIN 1"/>
    <property type="match status" value="1"/>
</dbReference>
<evidence type="ECO:0000256" key="6">
    <source>
        <dbReference type="ARBA" id="ARBA00022989"/>
    </source>
</evidence>
<feature type="transmembrane region" description="Helical" evidence="8">
    <location>
        <begin position="285"/>
        <end position="305"/>
    </location>
</feature>
<dbReference type="InterPro" id="IPR044878">
    <property type="entry name" value="UbiA_sf"/>
</dbReference>
<feature type="transmembrane region" description="Helical" evidence="8">
    <location>
        <begin position="148"/>
        <end position="168"/>
    </location>
</feature>
<keyword evidence="7 8" id="KW-0472">Membrane</keyword>
<dbReference type="PANTHER" id="PTHR13929">
    <property type="entry name" value="1,4-DIHYDROXY-2-NAPHTHOATE OCTAPRENYLTRANSFERASE"/>
    <property type="match status" value="1"/>
</dbReference>
<accession>A0A133NAV9</accession>
<organism evidence="9 10">
    <name type="scientific">Fusobacterium equinum</name>
    <dbReference type="NCBI Taxonomy" id="134605"/>
    <lineage>
        <taxon>Bacteria</taxon>
        <taxon>Fusobacteriati</taxon>
        <taxon>Fusobacteriota</taxon>
        <taxon>Fusobacteriia</taxon>
        <taxon>Fusobacteriales</taxon>
        <taxon>Fusobacteriaceae</taxon>
        <taxon>Fusobacterium</taxon>
    </lineage>
</organism>
<keyword evidence="10" id="KW-1185">Reference proteome</keyword>
<dbReference type="GO" id="GO:0042371">
    <property type="term" value="P:vitamin K biosynthetic process"/>
    <property type="evidence" value="ECO:0007669"/>
    <property type="project" value="TreeGrafter"/>
</dbReference>
<keyword evidence="5 8" id="KW-0812">Transmembrane</keyword>
<feature type="transmembrane region" description="Helical" evidence="8">
    <location>
        <begin position="41"/>
        <end position="58"/>
    </location>
</feature>
<dbReference type="Pfam" id="PF01040">
    <property type="entry name" value="UbiA"/>
    <property type="match status" value="1"/>
</dbReference>
<name>A0A133NAV9_9FUSO</name>
<dbReference type="GO" id="GO:0016020">
    <property type="term" value="C:membrane"/>
    <property type="evidence" value="ECO:0007669"/>
    <property type="project" value="UniProtKB-SubCell"/>
</dbReference>
<evidence type="ECO:0000313" key="10">
    <source>
        <dbReference type="Proteomes" id="UP000070617"/>
    </source>
</evidence>
<evidence type="ECO:0000313" key="9">
    <source>
        <dbReference type="EMBL" id="KXA13427.1"/>
    </source>
</evidence>
<feature type="transmembrane region" description="Helical" evidence="8">
    <location>
        <begin position="12"/>
        <end position="35"/>
    </location>
</feature>
<reference evidence="10" key="1">
    <citation type="submission" date="2016-01" db="EMBL/GenBank/DDBJ databases">
        <authorList>
            <person name="Mitreva M."/>
            <person name="Pepin K.H."/>
            <person name="Mihindukulasuriya K.A."/>
            <person name="Fulton R."/>
            <person name="Fronick C."/>
            <person name="O'Laughlin M."/>
            <person name="Miner T."/>
            <person name="Herter B."/>
            <person name="Rosa B.A."/>
            <person name="Cordes M."/>
            <person name="Tomlinson C."/>
            <person name="Wollam A."/>
            <person name="Palsikar V.B."/>
            <person name="Mardis E.R."/>
            <person name="Wilson R.K."/>
        </authorList>
    </citation>
    <scope>NUCLEOTIDE SEQUENCE [LARGE SCALE GENOMIC DNA]</scope>
    <source>
        <strain evidence="10">CMW8396</strain>
    </source>
</reference>
<feature type="transmembrane region" description="Helical" evidence="8">
    <location>
        <begin position="123"/>
        <end position="141"/>
    </location>
</feature>
<comment type="pathway">
    <text evidence="2">Quinol/quinone metabolism; menaquinone biosynthesis.</text>
</comment>
<dbReference type="GO" id="GO:0004659">
    <property type="term" value="F:prenyltransferase activity"/>
    <property type="evidence" value="ECO:0007669"/>
    <property type="project" value="InterPro"/>
</dbReference>
<evidence type="ECO:0000256" key="8">
    <source>
        <dbReference type="SAM" id="Phobius"/>
    </source>
</evidence>
<comment type="caution">
    <text evidence="9">The sequence shown here is derived from an EMBL/GenBank/DDBJ whole genome shotgun (WGS) entry which is preliminary data.</text>
</comment>
<keyword evidence="3" id="KW-0474">Menaquinone biosynthesis</keyword>
<dbReference type="PATRIC" id="fig|134605.3.peg.1314"/>
<feature type="transmembrane region" description="Helical" evidence="8">
    <location>
        <begin position="248"/>
        <end position="264"/>
    </location>
</feature>
<dbReference type="UniPathway" id="UPA00079"/>
<dbReference type="EMBL" id="LRPX01000069">
    <property type="protein sequence ID" value="KXA13427.1"/>
    <property type="molecule type" value="Genomic_DNA"/>
</dbReference>
<evidence type="ECO:0000256" key="1">
    <source>
        <dbReference type="ARBA" id="ARBA00004141"/>
    </source>
</evidence>
<dbReference type="Gene3D" id="1.10.357.140">
    <property type="entry name" value="UbiA prenyltransferase"/>
    <property type="match status" value="1"/>
</dbReference>
<comment type="subcellular location">
    <subcellularLocation>
        <location evidence="1">Membrane</location>
        <topology evidence="1">Multi-pass membrane protein</topology>
    </subcellularLocation>
</comment>
<dbReference type="Proteomes" id="UP000070617">
    <property type="component" value="Unassembled WGS sequence"/>
</dbReference>
<dbReference type="InterPro" id="IPR026046">
    <property type="entry name" value="UBIAD1"/>
</dbReference>
<gene>
    <name evidence="9" type="ORF">HMPREF3206_01328</name>
</gene>
<feature type="transmembrane region" description="Helical" evidence="8">
    <location>
        <begin position="180"/>
        <end position="201"/>
    </location>
</feature>
<evidence type="ECO:0000256" key="5">
    <source>
        <dbReference type="ARBA" id="ARBA00022692"/>
    </source>
</evidence>